<feature type="transmembrane region" description="Helical" evidence="3">
    <location>
        <begin position="834"/>
        <end position="854"/>
    </location>
</feature>
<feature type="transmembrane region" description="Helical" evidence="3">
    <location>
        <begin position="1428"/>
        <end position="1447"/>
    </location>
</feature>
<dbReference type="GO" id="GO:0016020">
    <property type="term" value="C:membrane"/>
    <property type="evidence" value="ECO:0007669"/>
    <property type="project" value="UniProtKB-SubCell"/>
</dbReference>
<dbReference type="Proteomes" id="UP000219338">
    <property type="component" value="Unassembled WGS sequence"/>
</dbReference>
<dbReference type="InterPro" id="IPR025110">
    <property type="entry name" value="AMP-bd_C"/>
</dbReference>
<dbReference type="PROSITE" id="PS50850">
    <property type="entry name" value="MFS"/>
    <property type="match status" value="1"/>
</dbReference>
<feature type="transmembrane region" description="Helical" evidence="3">
    <location>
        <begin position="734"/>
        <end position="756"/>
    </location>
</feature>
<feature type="transmembrane region" description="Helical" evidence="3">
    <location>
        <begin position="1318"/>
        <end position="1337"/>
    </location>
</feature>
<dbReference type="STRING" id="47428.A0A284REE0"/>
<evidence type="ECO:0000256" key="1">
    <source>
        <dbReference type="ARBA" id="ARBA00004141"/>
    </source>
</evidence>
<keyword evidence="6" id="KW-1185">Reference proteome</keyword>
<evidence type="ECO:0000259" key="4">
    <source>
        <dbReference type="PROSITE" id="PS50850"/>
    </source>
</evidence>
<feature type="transmembrane region" description="Helical" evidence="3">
    <location>
        <begin position="1453"/>
        <end position="1473"/>
    </location>
</feature>
<feature type="transmembrane region" description="Helical" evidence="3">
    <location>
        <begin position="860"/>
        <end position="882"/>
    </location>
</feature>
<feature type="transmembrane region" description="Helical" evidence="3">
    <location>
        <begin position="1039"/>
        <end position="1060"/>
    </location>
</feature>
<evidence type="ECO:0000313" key="6">
    <source>
        <dbReference type="Proteomes" id="UP000219338"/>
    </source>
</evidence>
<feature type="transmembrane region" description="Helical" evidence="3">
    <location>
        <begin position="1494"/>
        <end position="1512"/>
    </location>
</feature>
<dbReference type="CDD" id="cd17324">
    <property type="entry name" value="MFS_NepI_like"/>
    <property type="match status" value="1"/>
</dbReference>
<feature type="region of interest" description="Disordered" evidence="2">
    <location>
        <begin position="639"/>
        <end position="659"/>
    </location>
</feature>
<protein>
    <recommendedName>
        <fullName evidence="4">Major facilitator superfamily (MFS) profile domain-containing protein</fullName>
    </recommendedName>
</protein>
<dbReference type="Pfam" id="PF07690">
    <property type="entry name" value="MFS_1"/>
    <property type="match status" value="2"/>
</dbReference>
<feature type="transmembrane region" description="Helical" evidence="3">
    <location>
        <begin position="903"/>
        <end position="927"/>
    </location>
</feature>
<feature type="transmembrane region" description="Helical" evidence="3">
    <location>
        <begin position="1399"/>
        <end position="1421"/>
    </location>
</feature>
<evidence type="ECO:0000256" key="3">
    <source>
        <dbReference type="SAM" id="Phobius"/>
    </source>
</evidence>
<feature type="transmembrane region" description="Helical" evidence="3">
    <location>
        <begin position="1160"/>
        <end position="1181"/>
    </location>
</feature>
<dbReference type="PANTHER" id="PTHR42910">
    <property type="entry name" value="TRANSPORTER SCO4007-RELATED"/>
    <property type="match status" value="1"/>
</dbReference>
<dbReference type="SUPFAM" id="SSF56801">
    <property type="entry name" value="Acetyl-CoA synthetase-like"/>
    <property type="match status" value="1"/>
</dbReference>
<organism evidence="5 6">
    <name type="scientific">Armillaria ostoyae</name>
    <name type="common">Armillaria root rot fungus</name>
    <dbReference type="NCBI Taxonomy" id="47428"/>
    <lineage>
        <taxon>Eukaryota</taxon>
        <taxon>Fungi</taxon>
        <taxon>Dikarya</taxon>
        <taxon>Basidiomycota</taxon>
        <taxon>Agaricomycotina</taxon>
        <taxon>Agaricomycetes</taxon>
        <taxon>Agaricomycetidae</taxon>
        <taxon>Agaricales</taxon>
        <taxon>Marasmiineae</taxon>
        <taxon>Physalacriaceae</taxon>
        <taxon>Armillaria</taxon>
    </lineage>
</organism>
<proteinExistence type="predicted"/>
<feature type="compositionally biased region" description="Polar residues" evidence="2">
    <location>
        <begin position="649"/>
        <end position="659"/>
    </location>
</feature>
<comment type="subcellular location">
    <subcellularLocation>
        <location evidence="1">Membrane</location>
        <topology evidence="1">Multi-pass membrane protein</topology>
    </subcellularLocation>
</comment>
<dbReference type="Gene3D" id="3.30.300.30">
    <property type="match status" value="1"/>
</dbReference>
<reference evidence="6" key="1">
    <citation type="journal article" date="2017" name="Nat. Ecol. Evol.">
        <title>Genome expansion and lineage-specific genetic innovations in the forest pathogenic fungi Armillaria.</title>
        <authorList>
            <person name="Sipos G."/>
            <person name="Prasanna A.N."/>
            <person name="Walter M.C."/>
            <person name="O'Connor E."/>
            <person name="Balint B."/>
            <person name="Krizsan K."/>
            <person name="Kiss B."/>
            <person name="Hess J."/>
            <person name="Varga T."/>
            <person name="Slot J."/>
            <person name="Riley R."/>
            <person name="Boka B."/>
            <person name="Rigling D."/>
            <person name="Barry K."/>
            <person name="Lee J."/>
            <person name="Mihaltcheva S."/>
            <person name="LaButti K."/>
            <person name="Lipzen A."/>
            <person name="Waldron R."/>
            <person name="Moloney N.M."/>
            <person name="Sperisen C."/>
            <person name="Kredics L."/>
            <person name="Vagvoelgyi C."/>
            <person name="Patrignani A."/>
            <person name="Fitzpatrick D."/>
            <person name="Nagy I."/>
            <person name="Doyle S."/>
            <person name="Anderson J.B."/>
            <person name="Grigoriev I.V."/>
            <person name="Gueldener U."/>
            <person name="Muensterkoetter M."/>
            <person name="Nagy L.G."/>
        </authorList>
    </citation>
    <scope>NUCLEOTIDE SEQUENCE [LARGE SCALE GENOMIC DNA]</scope>
    <source>
        <strain evidence="6">C18/9</strain>
    </source>
</reference>
<feature type="transmembrane region" description="Helical" evidence="3">
    <location>
        <begin position="1230"/>
        <end position="1247"/>
    </location>
</feature>
<keyword evidence="3" id="KW-1133">Transmembrane helix</keyword>
<dbReference type="InterPro" id="IPR042099">
    <property type="entry name" value="ANL_N_sf"/>
</dbReference>
<feature type="transmembrane region" description="Helical" evidence="3">
    <location>
        <begin position="768"/>
        <end position="788"/>
    </location>
</feature>
<gene>
    <name evidence="5" type="ORF">ARMOST_10474</name>
</gene>
<feature type="transmembrane region" description="Helical" evidence="3">
    <location>
        <begin position="1518"/>
        <end position="1540"/>
    </location>
</feature>
<keyword evidence="3" id="KW-0472">Membrane</keyword>
<feature type="transmembrane region" description="Helical" evidence="3">
    <location>
        <begin position="1253"/>
        <end position="1276"/>
    </location>
</feature>
<evidence type="ECO:0000256" key="2">
    <source>
        <dbReference type="SAM" id="MobiDB-lite"/>
    </source>
</evidence>
<dbReference type="Gene3D" id="1.20.1250.20">
    <property type="entry name" value="MFS general substrate transporter like domains"/>
    <property type="match status" value="3"/>
</dbReference>
<accession>A0A284REE0</accession>
<dbReference type="PANTHER" id="PTHR42910:SF1">
    <property type="entry name" value="MAJOR FACILITATOR SUPERFAMILY (MFS) PROFILE DOMAIN-CONTAINING PROTEIN"/>
    <property type="match status" value="1"/>
</dbReference>
<feature type="transmembrane region" description="Helical" evidence="3">
    <location>
        <begin position="1288"/>
        <end position="1312"/>
    </location>
</feature>
<dbReference type="InterPro" id="IPR036259">
    <property type="entry name" value="MFS_trans_sf"/>
</dbReference>
<feature type="transmembrane region" description="Helical" evidence="3">
    <location>
        <begin position="978"/>
        <end position="1001"/>
    </location>
</feature>
<dbReference type="InterPro" id="IPR045851">
    <property type="entry name" value="AMP-bd_C_sf"/>
</dbReference>
<dbReference type="Pfam" id="PF13193">
    <property type="entry name" value="AMP-binding_C"/>
    <property type="match status" value="1"/>
</dbReference>
<name>A0A284REE0_ARMOS</name>
<dbReference type="InterPro" id="IPR020846">
    <property type="entry name" value="MFS_dom"/>
</dbReference>
<feature type="transmembrane region" description="Helical" evidence="3">
    <location>
        <begin position="1007"/>
        <end position="1027"/>
    </location>
</feature>
<dbReference type="Pfam" id="PF00501">
    <property type="entry name" value="AMP-binding"/>
    <property type="match status" value="1"/>
</dbReference>
<dbReference type="GO" id="GO:0022857">
    <property type="term" value="F:transmembrane transporter activity"/>
    <property type="evidence" value="ECO:0007669"/>
    <property type="project" value="InterPro"/>
</dbReference>
<dbReference type="Gene3D" id="3.40.50.12780">
    <property type="entry name" value="N-terminal domain of ligase-like"/>
    <property type="match status" value="1"/>
</dbReference>
<dbReference type="SUPFAM" id="SSF103473">
    <property type="entry name" value="MFS general substrate transporter"/>
    <property type="match status" value="2"/>
</dbReference>
<dbReference type="EMBL" id="FUEG01000008">
    <property type="protein sequence ID" value="SJL07131.1"/>
    <property type="molecule type" value="Genomic_DNA"/>
</dbReference>
<feature type="transmembrane region" description="Helical" evidence="3">
    <location>
        <begin position="1201"/>
        <end position="1218"/>
    </location>
</feature>
<evidence type="ECO:0000313" key="5">
    <source>
        <dbReference type="EMBL" id="SJL07131.1"/>
    </source>
</evidence>
<feature type="transmembrane region" description="Helical" evidence="3">
    <location>
        <begin position="1066"/>
        <end position="1087"/>
    </location>
</feature>
<dbReference type="OrthoDB" id="6509636at2759"/>
<dbReference type="InterPro" id="IPR000873">
    <property type="entry name" value="AMP-dep_synth/lig_dom"/>
</dbReference>
<feature type="transmembrane region" description="Helical" evidence="3">
    <location>
        <begin position="682"/>
        <end position="703"/>
    </location>
</feature>
<sequence length="1582" mass="173107">MPDFYSKVGKLPHVPDDLTLPQFILDHDHPIRPKRPKDIPWLVTDKSGRKIHLDEIQRRTNGLAVSLKERFSIGLNDPVLFFSTNHVDYPVCMWAVHRVLGIVTPCNPSFTIPELVQHLRLSKSGLIITHVDFLSTVCAAAREVGLSTKRIIVLLDQDSQSAVNHTEFVSVDDLVAQGSKSQKTVEDVKLAPGEGKERIAFYSSSSGTTGAPKIVQISHYGAIANILQIASLNKVNEEDGDWEKRRYRPGDACLGVLPFYHIYGLVLILHFNMFSAMSVVVVPKFNFKEMLQSIVKHRISSLMVVPPQVVLLCKDPIVKNFDLSSVRVVLCAAAPLTGKALLGQLLPKIYIGQAYGSTEATGVVSMCPIQQKCGMFGGVLAPGVVGRVVKADGAVGDYDEEGELYIRTPAAATGYLNNDAATRDTFTDGWIRSGDLVKVDKNHEVIFIDRLKEIIKVRGLQVAPAELEGCILDHPFVGDVCVVGIPHAYSGEVPLAFVVLTKNGMKTGERDGSFAAVKSSIRKHVAENKASFKHLHQVEITDIWFSSTLDSDSPKVLQDLIFLLEDTYAGSRRMAPSVSRRVQYHIVNVNSRTREGIKDGLQAPYPDMQNFFFLFDANEASPFDLTRVIGRTGLPPCAEMAESDHPLRNQDSGTLTEEKGSQVTVVESLDLQSNDFDHGIRAWGTVVGSWLVQFCIIGVPLSFGVTESFYAREYLADYTPSQINWIGPHSFRCIYLPLTLIPVVGSLQLCLMYLLGLAVAGLFDAGHFHFISIAGSILFLFSIFMLSLAREGQYYQVFLSQGLGMGIGTGIMYTPTSSVVAHHFKKRRSIAMGIITTGSAIGGFFFSSIFGHFLDGSIGFAWGIRIGAFVCLACLCSANLLMRTNYPRSQTARPALLSTATPLATLLRTPAYIFMILYGFFISLALYNPMFSVELFAQEHGNIPSALTSYLVAIINLSSTLGRTIPNWLADRYGVLPVYIPCVAAAGVLALVMMVCTTAASITIFCILYGFFSGACVSLFFPAVLSLDPDLTRSGLRLGLASVPVGIASLVGTPIAAAVVGANHKWWAGSVFTGVLELASAGLLLAFPSVQEVMPLPVGALRAETSESYLDFRGMSYTWKRRRYIITPFGENHRERRGHDFGIIPIPVHLIYDPEVPFHFGLTLNILFGVTCTFVVANLYYCQPLLIELSKSFDVTYNEVSRIPTLIQAGYATGLVFITPLGDLVRRRQLILILLSVSICMTIPLAITKNLMVFEIFSFFVGVSTVTPQVLIPLAADLSPAERRATAISIVLSGLILGVLVARVISGIIAQYTSWRVVYYLSLGMQGLVLVGGYLMLPDYPAKNGGNLTYWRILCTMGRFCVTEPLLIQACLIEMAVSACFSNFWVTLTFLLGGDPYNYSTLVIGLFGLVGIFGVAMGPLVGRAVDKLVPWYATLLAILCLMCFLAIQVGAGGIHIAAVIFATFGLDVFDNMIQISLSTAIFSIEPEARARLNAVFIFSLFLGQVMGTSAGTKVFVRYGWRAGAALSLGWAGWQLFVLLLRGPHCDRRTWFGYEGGIEARRGKLKETSSDVDGDKVEDSRCH</sequence>
<keyword evidence="3" id="KW-0812">Transmembrane</keyword>
<feature type="domain" description="Major facilitator superfamily (MFS) profile" evidence="4">
    <location>
        <begin position="1162"/>
        <end position="1546"/>
    </location>
</feature>
<dbReference type="InterPro" id="IPR011701">
    <property type="entry name" value="MFS"/>
</dbReference>